<evidence type="ECO:0000313" key="9">
    <source>
        <dbReference type="EMBL" id="PIT87968.1"/>
    </source>
</evidence>
<comment type="subunit">
    <text evidence="7">Part of the 50S ribosomal subunit. Forms a cluster with proteins L14 and L19.</text>
</comment>
<evidence type="ECO:0000256" key="5">
    <source>
        <dbReference type="ARBA" id="ARBA00023274"/>
    </source>
</evidence>
<dbReference type="AlphaFoldDB" id="A0A2M6W5A3"/>
<dbReference type="EMBL" id="PFBX01000002">
    <property type="protein sequence ID" value="PIT87968.1"/>
    <property type="molecule type" value="Genomic_DNA"/>
</dbReference>
<evidence type="ECO:0000256" key="1">
    <source>
        <dbReference type="ARBA" id="ARBA00006540"/>
    </source>
</evidence>
<gene>
    <name evidence="7" type="primary">rplC</name>
    <name evidence="9" type="ORF">COU31_00180</name>
</gene>
<evidence type="ECO:0000256" key="8">
    <source>
        <dbReference type="SAM" id="MobiDB-lite"/>
    </source>
</evidence>
<evidence type="ECO:0000256" key="3">
    <source>
        <dbReference type="ARBA" id="ARBA00022884"/>
    </source>
</evidence>
<sequence length="248" mass="26916">MKFILGKKLGMTQVFQPDGNVVPVTRVKCGPCVITQIKAKNIQIGFEPVKEKNLAKPQIGHLKDLDKVRVLCEFKVDEAQTKDLSRGNCISIESFVTGDKVSVTGTSKGKGFQGVVKRHGFHGSPASHGHKDQLRMPGSIGAGGPQHVFKGTRMGGHMGSGQVTVKNLEIIVVKPEENELYIKGAVPGARNGVLKITAQGDLKILDDKKAEVEIVETKEAEEIKTEQASEEVVVQTEPKEAEKDTKKE</sequence>
<accession>A0A2M6W5A3</accession>
<comment type="function">
    <text evidence="7">One of the primary rRNA binding proteins, it binds directly near the 3'-end of the 23S rRNA, where it nucleates assembly of the 50S subunit.</text>
</comment>
<keyword evidence="2 7" id="KW-0699">rRNA-binding</keyword>
<comment type="similarity">
    <text evidence="1 7">Belongs to the universal ribosomal protein uL3 family.</text>
</comment>
<dbReference type="InterPro" id="IPR000597">
    <property type="entry name" value="Ribosomal_uL3"/>
</dbReference>
<dbReference type="PANTHER" id="PTHR11229">
    <property type="entry name" value="50S RIBOSOMAL PROTEIN L3"/>
    <property type="match status" value="1"/>
</dbReference>
<keyword evidence="5 7" id="KW-0687">Ribonucleoprotein</keyword>
<dbReference type="InterPro" id="IPR019927">
    <property type="entry name" value="Ribosomal_uL3_bac/org-type"/>
</dbReference>
<keyword evidence="3 7" id="KW-0694">RNA-binding</keyword>
<dbReference type="GO" id="GO:0006412">
    <property type="term" value="P:translation"/>
    <property type="evidence" value="ECO:0007669"/>
    <property type="project" value="UniProtKB-UniRule"/>
</dbReference>
<protein>
    <recommendedName>
        <fullName evidence="6 7">Large ribosomal subunit protein uL3</fullName>
    </recommendedName>
</protein>
<dbReference type="Pfam" id="PF00297">
    <property type="entry name" value="Ribosomal_L3"/>
    <property type="match status" value="1"/>
</dbReference>
<dbReference type="Gene3D" id="2.40.30.10">
    <property type="entry name" value="Translation factors"/>
    <property type="match status" value="2"/>
</dbReference>
<dbReference type="SUPFAM" id="SSF50447">
    <property type="entry name" value="Translation proteins"/>
    <property type="match status" value="1"/>
</dbReference>
<dbReference type="FunFam" id="2.40.30.10:FF:000004">
    <property type="entry name" value="50S ribosomal protein L3"/>
    <property type="match status" value="1"/>
</dbReference>
<comment type="caution">
    <text evidence="9">The sequence shown here is derived from an EMBL/GenBank/DDBJ whole genome shotgun (WGS) entry which is preliminary data.</text>
</comment>
<organism evidence="9 10">
    <name type="scientific">Candidatus Magasanikbacteria bacterium CG10_big_fil_rev_8_21_14_0_10_40_10</name>
    <dbReference type="NCBI Taxonomy" id="1974648"/>
    <lineage>
        <taxon>Bacteria</taxon>
        <taxon>Candidatus Magasanikiibacteriota</taxon>
    </lineage>
</organism>
<evidence type="ECO:0000256" key="4">
    <source>
        <dbReference type="ARBA" id="ARBA00022980"/>
    </source>
</evidence>
<dbReference type="GO" id="GO:0019843">
    <property type="term" value="F:rRNA binding"/>
    <property type="evidence" value="ECO:0007669"/>
    <property type="project" value="UniProtKB-UniRule"/>
</dbReference>
<evidence type="ECO:0000256" key="2">
    <source>
        <dbReference type="ARBA" id="ARBA00022730"/>
    </source>
</evidence>
<dbReference type="InterPro" id="IPR009000">
    <property type="entry name" value="Transl_B-barrel_sf"/>
</dbReference>
<feature type="compositionally biased region" description="Basic and acidic residues" evidence="8">
    <location>
        <begin position="237"/>
        <end position="248"/>
    </location>
</feature>
<reference evidence="10" key="1">
    <citation type="submission" date="2017-09" db="EMBL/GenBank/DDBJ databases">
        <title>Depth-based differentiation of microbial function through sediment-hosted aquifers and enrichment of novel symbionts in the deep terrestrial subsurface.</title>
        <authorList>
            <person name="Probst A.J."/>
            <person name="Ladd B."/>
            <person name="Jarett J.K."/>
            <person name="Geller-Mcgrath D.E."/>
            <person name="Sieber C.M.K."/>
            <person name="Emerson J.B."/>
            <person name="Anantharaman K."/>
            <person name="Thomas B.C."/>
            <person name="Malmstrom R."/>
            <person name="Stieglmeier M."/>
            <person name="Klingl A."/>
            <person name="Woyke T."/>
            <person name="Ryan C.M."/>
            <person name="Banfield J.F."/>
        </authorList>
    </citation>
    <scope>NUCLEOTIDE SEQUENCE [LARGE SCALE GENOMIC DNA]</scope>
</reference>
<evidence type="ECO:0000256" key="6">
    <source>
        <dbReference type="ARBA" id="ARBA00035243"/>
    </source>
</evidence>
<dbReference type="HAMAP" id="MF_01325_B">
    <property type="entry name" value="Ribosomal_uL3_B"/>
    <property type="match status" value="1"/>
</dbReference>
<dbReference type="NCBIfam" id="TIGR03625">
    <property type="entry name" value="L3_bact"/>
    <property type="match status" value="1"/>
</dbReference>
<dbReference type="GO" id="GO:0003735">
    <property type="term" value="F:structural constituent of ribosome"/>
    <property type="evidence" value="ECO:0007669"/>
    <property type="project" value="UniProtKB-UniRule"/>
</dbReference>
<dbReference type="Proteomes" id="UP000231183">
    <property type="component" value="Unassembled WGS sequence"/>
</dbReference>
<dbReference type="GO" id="GO:0022625">
    <property type="term" value="C:cytosolic large ribosomal subunit"/>
    <property type="evidence" value="ECO:0007669"/>
    <property type="project" value="TreeGrafter"/>
</dbReference>
<name>A0A2M6W5A3_9BACT</name>
<evidence type="ECO:0000313" key="10">
    <source>
        <dbReference type="Proteomes" id="UP000231183"/>
    </source>
</evidence>
<proteinExistence type="inferred from homology"/>
<feature type="region of interest" description="Disordered" evidence="8">
    <location>
        <begin position="221"/>
        <end position="248"/>
    </location>
</feature>
<keyword evidence="4 7" id="KW-0689">Ribosomal protein</keyword>
<evidence type="ECO:0000256" key="7">
    <source>
        <dbReference type="HAMAP-Rule" id="MF_01325"/>
    </source>
</evidence>
<dbReference type="PANTHER" id="PTHR11229:SF16">
    <property type="entry name" value="LARGE RIBOSOMAL SUBUNIT PROTEIN UL3C"/>
    <property type="match status" value="1"/>
</dbReference>